<keyword evidence="2" id="KW-1185">Reference proteome</keyword>
<comment type="caution">
    <text evidence="1">The sequence shown here is derived from an EMBL/GenBank/DDBJ whole genome shotgun (WGS) entry which is preliminary data.</text>
</comment>
<evidence type="ECO:0000313" key="2">
    <source>
        <dbReference type="Proteomes" id="UP001140096"/>
    </source>
</evidence>
<sequence>MVIVETLALLADGTLSSHASISDSKEHAVALAQSSSGTKVASRRACIIRILENLFCQPYILVGISVMEALGVLVAFLLQFIEDEPLLKPDHLLFASTLAATSATSELEDTASATQSKTLDQAGPVSDHYHLLAAIGGLAKHQYYSDQLADMAGYLVSQLRLDAPASENVDKGCERQLWLLQALSMILYNSHGGRLGLQQTSALPLEVFASLFTLITHERVD</sequence>
<dbReference type="EMBL" id="JANBUP010004868">
    <property type="protein sequence ID" value="KAJ2793027.1"/>
    <property type="molecule type" value="Genomic_DNA"/>
</dbReference>
<accession>A0ACC1KQH4</accession>
<organism evidence="1 2">
    <name type="scientific">Coemansia furcata</name>
    <dbReference type="NCBI Taxonomy" id="417177"/>
    <lineage>
        <taxon>Eukaryota</taxon>
        <taxon>Fungi</taxon>
        <taxon>Fungi incertae sedis</taxon>
        <taxon>Zoopagomycota</taxon>
        <taxon>Kickxellomycotina</taxon>
        <taxon>Kickxellomycetes</taxon>
        <taxon>Kickxellales</taxon>
        <taxon>Kickxellaceae</taxon>
        <taxon>Coemansia</taxon>
    </lineage>
</organism>
<proteinExistence type="predicted"/>
<name>A0ACC1KQH4_9FUNG</name>
<gene>
    <name evidence="1" type="ORF">H4S07_007174</name>
</gene>
<evidence type="ECO:0000313" key="1">
    <source>
        <dbReference type="EMBL" id="KAJ2793027.1"/>
    </source>
</evidence>
<dbReference type="Proteomes" id="UP001140096">
    <property type="component" value="Unassembled WGS sequence"/>
</dbReference>
<protein>
    <submittedName>
        <fullName evidence="1">Uncharacterized protein</fullName>
    </submittedName>
</protein>
<feature type="non-terminal residue" evidence="1">
    <location>
        <position position="221"/>
    </location>
</feature>
<reference evidence="1" key="1">
    <citation type="submission" date="2022-07" db="EMBL/GenBank/DDBJ databases">
        <title>Phylogenomic reconstructions and comparative analyses of Kickxellomycotina fungi.</title>
        <authorList>
            <person name="Reynolds N.K."/>
            <person name="Stajich J.E."/>
            <person name="Barry K."/>
            <person name="Grigoriev I.V."/>
            <person name="Crous P."/>
            <person name="Smith M.E."/>
        </authorList>
    </citation>
    <scope>NUCLEOTIDE SEQUENCE</scope>
    <source>
        <strain evidence="1">CBS 102833</strain>
    </source>
</reference>